<protein>
    <submittedName>
        <fullName evidence="2">Excisionase family DNA-binding protein</fullName>
    </submittedName>
</protein>
<gene>
    <name evidence="2" type="ORF">ACFYTH_24315</name>
</gene>
<evidence type="ECO:0000259" key="1">
    <source>
        <dbReference type="Pfam" id="PF12728"/>
    </source>
</evidence>
<name>A0ABW6NMV5_9NOCA</name>
<keyword evidence="3" id="KW-1185">Reference proteome</keyword>
<dbReference type="Proteomes" id="UP001601521">
    <property type="component" value="Unassembled WGS sequence"/>
</dbReference>
<sequence>MPPSPKAAQRASVGRYTIRRMIADRQLPAYRFRGQVRIAVEDIDKATHPSGEWH</sequence>
<dbReference type="NCBIfam" id="TIGR01764">
    <property type="entry name" value="excise"/>
    <property type="match status" value="1"/>
</dbReference>
<accession>A0ABW6NMV5</accession>
<evidence type="ECO:0000313" key="3">
    <source>
        <dbReference type="Proteomes" id="UP001601521"/>
    </source>
</evidence>
<comment type="caution">
    <text evidence="2">The sequence shown here is derived from an EMBL/GenBank/DDBJ whole genome shotgun (WGS) entry which is preliminary data.</text>
</comment>
<dbReference type="RefSeq" id="WP_387253380.1">
    <property type="nucleotide sequence ID" value="NZ_JBIALX010000010.1"/>
</dbReference>
<reference evidence="2 3" key="1">
    <citation type="submission" date="2024-10" db="EMBL/GenBank/DDBJ databases">
        <title>The Natural Products Discovery Center: Release of the First 8490 Sequenced Strains for Exploring Actinobacteria Biosynthetic Diversity.</title>
        <authorList>
            <person name="Kalkreuter E."/>
            <person name="Kautsar S.A."/>
            <person name="Yang D."/>
            <person name="Bader C.D."/>
            <person name="Teijaro C.N."/>
            <person name="Fluegel L."/>
            <person name="Davis C.M."/>
            <person name="Simpson J.R."/>
            <person name="Lauterbach L."/>
            <person name="Steele A.D."/>
            <person name="Gui C."/>
            <person name="Meng S."/>
            <person name="Li G."/>
            <person name="Viehrig K."/>
            <person name="Ye F."/>
            <person name="Su P."/>
            <person name="Kiefer A.F."/>
            <person name="Nichols A."/>
            <person name="Cepeda A.J."/>
            <person name="Yan W."/>
            <person name="Fan B."/>
            <person name="Jiang Y."/>
            <person name="Adhikari A."/>
            <person name="Zheng C.-J."/>
            <person name="Schuster L."/>
            <person name="Cowan T.M."/>
            <person name="Smanski M.J."/>
            <person name="Chevrette M.G."/>
            <person name="De Carvalho L.P.S."/>
            <person name="Shen B."/>
        </authorList>
    </citation>
    <scope>NUCLEOTIDE SEQUENCE [LARGE SCALE GENOMIC DNA]</scope>
    <source>
        <strain evidence="2 3">NPDC004550</strain>
    </source>
</reference>
<dbReference type="GO" id="GO:0003677">
    <property type="term" value="F:DNA binding"/>
    <property type="evidence" value="ECO:0007669"/>
    <property type="project" value="UniProtKB-KW"/>
</dbReference>
<dbReference type="Pfam" id="PF12728">
    <property type="entry name" value="HTH_17"/>
    <property type="match status" value="1"/>
</dbReference>
<proteinExistence type="predicted"/>
<keyword evidence="2" id="KW-0238">DNA-binding</keyword>
<dbReference type="InterPro" id="IPR041657">
    <property type="entry name" value="HTH_17"/>
</dbReference>
<dbReference type="EMBL" id="JBIALX010000010">
    <property type="protein sequence ID" value="MFF0456500.1"/>
    <property type="molecule type" value="Genomic_DNA"/>
</dbReference>
<evidence type="ECO:0000313" key="2">
    <source>
        <dbReference type="EMBL" id="MFF0456500.1"/>
    </source>
</evidence>
<dbReference type="InterPro" id="IPR010093">
    <property type="entry name" value="SinI_DNA-bd"/>
</dbReference>
<organism evidence="2 3">
    <name type="scientific">Nocardia africana</name>
    <dbReference type="NCBI Taxonomy" id="134964"/>
    <lineage>
        <taxon>Bacteria</taxon>
        <taxon>Bacillati</taxon>
        <taxon>Actinomycetota</taxon>
        <taxon>Actinomycetes</taxon>
        <taxon>Mycobacteriales</taxon>
        <taxon>Nocardiaceae</taxon>
        <taxon>Nocardia</taxon>
    </lineage>
</organism>
<feature type="domain" description="Helix-turn-helix" evidence="1">
    <location>
        <begin position="7"/>
        <end position="45"/>
    </location>
</feature>